<dbReference type="AlphaFoldDB" id="A0A835PJT8"/>
<feature type="binding site" evidence="5">
    <location>
        <position position="68"/>
    </location>
    <ligand>
        <name>ATP</name>
        <dbReference type="ChEBI" id="CHEBI:30616"/>
    </ligand>
</feature>
<keyword evidence="1" id="KW-0808">Transferase</keyword>
<dbReference type="PANTHER" id="PTHR48011">
    <property type="entry name" value="CCR4-NOT TRANSCRIPTIONAL COMPLEX SUBUNIT CAF120-RELATED"/>
    <property type="match status" value="1"/>
</dbReference>
<dbReference type="InterPro" id="IPR017441">
    <property type="entry name" value="Protein_kinase_ATP_BS"/>
</dbReference>
<dbReference type="InterPro" id="IPR000719">
    <property type="entry name" value="Prot_kinase_dom"/>
</dbReference>
<dbReference type="PANTHER" id="PTHR48011:SF4">
    <property type="entry name" value="MITOGEN-ACTIVATED PROTEIN KINASE KINASE KINASE 19"/>
    <property type="match status" value="1"/>
</dbReference>
<keyword evidence="3" id="KW-0418">Kinase</keyword>
<keyword evidence="2 5" id="KW-0547">Nucleotide-binding</keyword>
<evidence type="ECO:0000313" key="8">
    <source>
        <dbReference type="EMBL" id="KAG0455225.1"/>
    </source>
</evidence>
<sequence length="446" mass="49056">MRKEVMNSRTTGSSIYRREAAKGDLGSEVKAEMEANVGWTVGRTIGRGATSTVSLAAATTTGDLFAVKSCPLSRSSLLRREQSILSSLSSRHIISCLGSDVSGGCYHLFLELAAGGALSDYAGYLEESKIRSFTRQIVLGLFYLHSRGVAHGDVKGRNVLVGEDGRRVKLGDFGCARRLGDVGLVMGTPAFMAPEVARGEAQGIESDIWSLGCTVLEMAMGKSPWPEVSDPAAAIHRIGFSAAVPTTPEWMSAEGKDFVSNCLRRDPKERWTTEQLLRHPFVAEADEEPPAPCSNPKQRMWVSPKSSLEFGLWESATEEGKEEELLEIIKQLESPSANWSWDDSWVSVRETTEEGEEGNAKDSIAQINGTNEMEFDTFHDSLNGEEDESNSSFLCSTVEAEHVVSNRHCRNVHLKEFQICYRGFAEFSFMLHFSRGCVSTNDDKNK</sequence>
<dbReference type="InterPro" id="IPR011009">
    <property type="entry name" value="Kinase-like_dom_sf"/>
</dbReference>
<comment type="similarity">
    <text evidence="6">Belongs to the protein kinase superfamily.</text>
</comment>
<dbReference type="Proteomes" id="UP000636800">
    <property type="component" value="Chromosome 13"/>
</dbReference>
<dbReference type="PROSITE" id="PS00107">
    <property type="entry name" value="PROTEIN_KINASE_ATP"/>
    <property type="match status" value="1"/>
</dbReference>
<dbReference type="SUPFAM" id="SSF56112">
    <property type="entry name" value="Protein kinase-like (PK-like)"/>
    <property type="match status" value="1"/>
</dbReference>
<gene>
    <name evidence="8" type="ORF">HPP92_024517</name>
</gene>
<dbReference type="GO" id="GO:0007165">
    <property type="term" value="P:signal transduction"/>
    <property type="evidence" value="ECO:0007669"/>
    <property type="project" value="TreeGrafter"/>
</dbReference>
<dbReference type="EMBL" id="JADCNL010000013">
    <property type="protein sequence ID" value="KAG0455225.1"/>
    <property type="molecule type" value="Genomic_DNA"/>
</dbReference>
<evidence type="ECO:0000256" key="6">
    <source>
        <dbReference type="RuleBase" id="RU000304"/>
    </source>
</evidence>
<keyword evidence="6" id="KW-0723">Serine/threonine-protein kinase</keyword>
<keyword evidence="9" id="KW-1185">Reference proteome</keyword>
<protein>
    <recommendedName>
        <fullName evidence="7">Protein kinase domain-containing protein</fullName>
    </recommendedName>
</protein>
<name>A0A835PJT8_VANPL</name>
<evidence type="ECO:0000256" key="4">
    <source>
        <dbReference type="ARBA" id="ARBA00022840"/>
    </source>
</evidence>
<evidence type="ECO:0000256" key="1">
    <source>
        <dbReference type="ARBA" id="ARBA00022679"/>
    </source>
</evidence>
<keyword evidence="4 5" id="KW-0067">ATP-binding</keyword>
<proteinExistence type="inferred from homology"/>
<dbReference type="SMART" id="SM00220">
    <property type="entry name" value="S_TKc"/>
    <property type="match status" value="1"/>
</dbReference>
<dbReference type="CDD" id="cd06606">
    <property type="entry name" value="STKc_MAPKKK"/>
    <property type="match status" value="1"/>
</dbReference>
<evidence type="ECO:0000256" key="5">
    <source>
        <dbReference type="PROSITE-ProRule" id="PRU10141"/>
    </source>
</evidence>
<dbReference type="InterPro" id="IPR052751">
    <property type="entry name" value="Plant_MAPKKK"/>
</dbReference>
<accession>A0A835PJT8</accession>
<dbReference type="Pfam" id="PF00069">
    <property type="entry name" value="Pkinase"/>
    <property type="match status" value="1"/>
</dbReference>
<organism evidence="8 9">
    <name type="scientific">Vanilla planifolia</name>
    <name type="common">Vanilla</name>
    <dbReference type="NCBI Taxonomy" id="51239"/>
    <lineage>
        <taxon>Eukaryota</taxon>
        <taxon>Viridiplantae</taxon>
        <taxon>Streptophyta</taxon>
        <taxon>Embryophyta</taxon>
        <taxon>Tracheophyta</taxon>
        <taxon>Spermatophyta</taxon>
        <taxon>Magnoliopsida</taxon>
        <taxon>Liliopsida</taxon>
        <taxon>Asparagales</taxon>
        <taxon>Orchidaceae</taxon>
        <taxon>Vanilloideae</taxon>
        <taxon>Vanilleae</taxon>
        <taxon>Vanilla</taxon>
    </lineage>
</organism>
<dbReference type="Gene3D" id="1.10.510.10">
    <property type="entry name" value="Transferase(Phosphotransferase) domain 1"/>
    <property type="match status" value="1"/>
</dbReference>
<evidence type="ECO:0000259" key="7">
    <source>
        <dbReference type="PROSITE" id="PS50011"/>
    </source>
</evidence>
<dbReference type="InterPro" id="IPR008271">
    <property type="entry name" value="Ser/Thr_kinase_AS"/>
</dbReference>
<dbReference type="GO" id="GO:0005524">
    <property type="term" value="F:ATP binding"/>
    <property type="evidence" value="ECO:0007669"/>
    <property type="project" value="UniProtKB-UniRule"/>
</dbReference>
<evidence type="ECO:0000256" key="2">
    <source>
        <dbReference type="ARBA" id="ARBA00022741"/>
    </source>
</evidence>
<dbReference type="OrthoDB" id="9982951at2759"/>
<dbReference type="PROSITE" id="PS50011">
    <property type="entry name" value="PROTEIN_KINASE_DOM"/>
    <property type="match status" value="1"/>
</dbReference>
<dbReference type="GO" id="GO:0004674">
    <property type="term" value="F:protein serine/threonine kinase activity"/>
    <property type="evidence" value="ECO:0007669"/>
    <property type="project" value="UniProtKB-KW"/>
</dbReference>
<feature type="domain" description="Protein kinase" evidence="7">
    <location>
        <begin position="39"/>
        <end position="282"/>
    </location>
</feature>
<comment type="caution">
    <text evidence="8">The sequence shown here is derived from an EMBL/GenBank/DDBJ whole genome shotgun (WGS) entry which is preliminary data.</text>
</comment>
<evidence type="ECO:0000256" key="3">
    <source>
        <dbReference type="ARBA" id="ARBA00022777"/>
    </source>
</evidence>
<dbReference type="PROSITE" id="PS00108">
    <property type="entry name" value="PROTEIN_KINASE_ST"/>
    <property type="match status" value="1"/>
</dbReference>
<evidence type="ECO:0000313" key="9">
    <source>
        <dbReference type="Proteomes" id="UP000636800"/>
    </source>
</evidence>
<reference evidence="8 9" key="1">
    <citation type="journal article" date="2020" name="Nat. Food">
        <title>A phased Vanilla planifolia genome enables genetic improvement of flavour and production.</title>
        <authorList>
            <person name="Hasing T."/>
            <person name="Tang H."/>
            <person name="Brym M."/>
            <person name="Khazi F."/>
            <person name="Huang T."/>
            <person name="Chambers A.H."/>
        </authorList>
    </citation>
    <scope>NUCLEOTIDE SEQUENCE [LARGE SCALE GENOMIC DNA]</scope>
    <source>
        <tissue evidence="8">Leaf</tissue>
    </source>
</reference>